<protein>
    <submittedName>
        <fullName evidence="3">Uncharacterized protein</fullName>
    </submittedName>
</protein>
<dbReference type="RefSeq" id="WP_126977273.1">
    <property type="nucleotide sequence ID" value="NZ_PQSP01000001.1"/>
</dbReference>
<organism evidence="3 4">
    <name type="scientific">Saezia sanguinis</name>
    <dbReference type="NCBI Taxonomy" id="1965230"/>
    <lineage>
        <taxon>Bacteria</taxon>
        <taxon>Pseudomonadati</taxon>
        <taxon>Pseudomonadota</taxon>
        <taxon>Betaproteobacteria</taxon>
        <taxon>Burkholderiales</taxon>
        <taxon>Saeziaceae</taxon>
        <taxon>Saezia</taxon>
    </lineage>
</organism>
<feature type="transmembrane region" description="Helical" evidence="2">
    <location>
        <begin position="45"/>
        <end position="69"/>
    </location>
</feature>
<feature type="compositionally biased region" description="Polar residues" evidence="1">
    <location>
        <begin position="172"/>
        <end position="184"/>
    </location>
</feature>
<dbReference type="EMBL" id="PQSP01000001">
    <property type="protein sequence ID" value="RUS67688.1"/>
    <property type="molecule type" value="Genomic_DNA"/>
</dbReference>
<name>A0A433SG19_9BURK</name>
<comment type="caution">
    <text evidence="3">The sequence shown here is derived from an EMBL/GenBank/DDBJ whole genome shotgun (WGS) entry which is preliminary data.</text>
</comment>
<accession>A0A433SG19</accession>
<sequence>MDNNNHSIQFDASTLPTKINVPGFNQAYQDYLSANLPESSSSGTATLGAIISGIGILTIVVGALILLFGPEYVTYNRSRGPTFFQFLQLYPGPITTGGFLVAALGQALANSGQKSAAQSLTEQGFLLTNYPLEPQNISLFMKDDEFFLFNYDGGDQFTVELGKDASAPITPPLQSSEQQTKTAG</sequence>
<evidence type="ECO:0000313" key="4">
    <source>
        <dbReference type="Proteomes" id="UP000286947"/>
    </source>
</evidence>
<evidence type="ECO:0000256" key="2">
    <source>
        <dbReference type="SAM" id="Phobius"/>
    </source>
</evidence>
<evidence type="ECO:0000256" key="1">
    <source>
        <dbReference type="SAM" id="MobiDB-lite"/>
    </source>
</evidence>
<proteinExistence type="predicted"/>
<keyword evidence="2" id="KW-0472">Membrane</keyword>
<evidence type="ECO:0000313" key="3">
    <source>
        <dbReference type="EMBL" id="RUS67688.1"/>
    </source>
</evidence>
<keyword evidence="4" id="KW-1185">Reference proteome</keyword>
<keyword evidence="2" id="KW-1133">Transmembrane helix</keyword>
<dbReference type="AlphaFoldDB" id="A0A433SG19"/>
<keyword evidence="2" id="KW-0812">Transmembrane</keyword>
<dbReference type="Proteomes" id="UP000286947">
    <property type="component" value="Unassembled WGS sequence"/>
</dbReference>
<reference evidence="3 4" key="1">
    <citation type="submission" date="2018-01" db="EMBL/GenBank/DDBJ databases">
        <title>Saezia sanguinis gen. nov., sp. nov., in the order Burkholderiales isolated from human blood.</title>
        <authorList>
            <person name="Medina-Pascual M.J."/>
            <person name="Valdezate S."/>
            <person name="Monzon S."/>
            <person name="Cuesta I."/>
            <person name="Carrasco G."/>
            <person name="Villalon P."/>
            <person name="Saez-Nieto J.A."/>
        </authorList>
    </citation>
    <scope>NUCLEOTIDE SEQUENCE [LARGE SCALE GENOMIC DNA]</scope>
    <source>
        <strain evidence="3 4">CNM695-12</strain>
    </source>
</reference>
<feature type="region of interest" description="Disordered" evidence="1">
    <location>
        <begin position="165"/>
        <end position="184"/>
    </location>
</feature>
<gene>
    <name evidence="3" type="ORF">CUZ56_00164</name>
</gene>